<accession>A0A166QLG4</accession>
<evidence type="ECO:0000256" key="1">
    <source>
        <dbReference type="SAM" id="MobiDB-lite"/>
    </source>
</evidence>
<proteinExistence type="predicted"/>
<comment type="caution">
    <text evidence="2">The sequence shown here is derived from an EMBL/GenBank/DDBJ whole genome shotgun (WGS) entry which is preliminary data.</text>
</comment>
<reference evidence="3" key="1">
    <citation type="submission" date="2016-03" db="EMBL/GenBank/DDBJ databases">
        <authorList>
            <person name="Ray J."/>
            <person name="Price M."/>
            <person name="Deutschbauer A."/>
        </authorList>
    </citation>
    <scope>NUCLEOTIDE SEQUENCE [LARGE SCALE GENOMIC DNA]</scope>
    <source>
        <strain evidence="3">FW300-N1B4</strain>
    </source>
</reference>
<dbReference type="Proteomes" id="UP000076489">
    <property type="component" value="Unassembled WGS sequence"/>
</dbReference>
<dbReference type="OrthoDB" id="9991687at2"/>
<feature type="region of interest" description="Disordered" evidence="1">
    <location>
        <begin position="1"/>
        <end position="21"/>
    </location>
</feature>
<gene>
    <name evidence="2" type="ORF">A1D17_02705</name>
</gene>
<reference evidence="2 3" key="2">
    <citation type="journal article" date="2018" name="Nature">
        <title>Mutant phenotypes for thousands of bacterial genes of unknown function.</title>
        <authorList>
            <person name="Price M.N."/>
            <person name="Wetmore K.M."/>
            <person name="Waters R.J."/>
            <person name="Callaghan M."/>
            <person name="Ray J."/>
            <person name="Liu H."/>
            <person name="Kuehl J.V."/>
            <person name="Melnyk R.A."/>
            <person name="Lamson J.S."/>
            <person name="Suh Y."/>
            <person name="Carlson H.K."/>
            <person name="Esquivel Z."/>
            <person name="Sadeeshkumar H."/>
            <person name="Chakraborty R."/>
            <person name="Zane G.M."/>
            <person name="Rubin B.E."/>
            <person name="Wall J.D."/>
            <person name="Visel A."/>
            <person name="Bristow J."/>
            <person name="Blow M.J."/>
            <person name="Arkin A.P."/>
            <person name="Deutschbauer A.M."/>
        </authorList>
    </citation>
    <scope>NUCLEOTIDE SEQUENCE [LARGE SCALE GENOMIC DNA]</scope>
    <source>
        <strain evidence="2 3">FW300-N1B4</strain>
    </source>
</reference>
<evidence type="ECO:0000313" key="2">
    <source>
        <dbReference type="EMBL" id="KZN20470.1"/>
    </source>
</evidence>
<name>A0A166QLG4_PSEFL</name>
<dbReference type="RefSeq" id="WP_063340514.1">
    <property type="nucleotide sequence ID" value="NZ_LUKJ01000002.1"/>
</dbReference>
<dbReference type="AlphaFoldDB" id="A0A166QLG4"/>
<organism evidence="2 3">
    <name type="scientific">Pseudomonas fluorescens</name>
    <dbReference type="NCBI Taxonomy" id="294"/>
    <lineage>
        <taxon>Bacteria</taxon>
        <taxon>Pseudomonadati</taxon>
        <taxon>Pseudomonadota</taxon>
        <taxon>Gammaproteobacteria</taxon>
        <taxon>Pseudomonadales</taxon>
        <taxon>Pseudomonadaceae</taxon>
        <taxon>Pseudomonas</taxon>
    </lineage>
</organism>
<dbReference type="EMBL" id="LUKJ01000002">
    <property type="protein sequence ID" value="KZN20470.1"/>
    <property type="molecule type" value="Genomic_DNA"/>
</dbReference>
<evidence type="ECO:0000313" key="3">
    <source>
        <dbReference type="Proteomes" id="UP000076489"/>
    </source>
</evidence>
<sequence length="129" mass="14237">MQSQFDFEASTPRALTPPGAGMNCTASECEVAAIRSSMTEEQISAERQLLTDRGMHRYDTGDRTGLGGPRGHQGCGSAFFVLDWFTDDELARFHHLGLALPSTGELVGAARQRIRYRIALRRANKPQIQ</sequence>
<protein>
    <submittedName>
        <fullName evidence="2">Uncharacterized protein</fullName>
    </submittedName>
</protein>